<organism evidence="3 4">
    <name type="scientific">Exaiptasia diaphana</name>
    <name type="common">Tropical sea anemone</name>
    <name type="synonym">Aiptasia pulchella</name>
    <dbReference type="NCBI Taxonomy" id="2652724"/>
    <lineage>
        <taxon>Eukaryota</taxon>
        <taxon>Metazoa</taxon>
        <taxon>Cnidaria</taxon>
        <taxon>Anthozoa</taxon>
        <taxon>Hexacorallia</taxon>
        <taxon>Actiniaria</taxon>
        <taxon>Aiptasiidae</taxon>
        <taxon>Exaiptasia</taxon>
    </lineage>
</organism>
<evidence type="ECO:0000313" key="3">
    <source>
        <dbReference type="EnsemblMetazoa" id="XP_020907672.1"/>
    </source>
</evidence>
<name>A0A913XPN9_EXADI</name>
<evidence type="ECO:0000313" key="4">
    <source>
        <dbReference type="Proteomes" id="UP000887567"/>
    </source>
</evidence>
<feature type="compositionally biased region" description="Basic and acidic residues" evidence="1">
    <location>
        <begin position="1"/>
        <end position="16"/>
    </location>
</feature>
<dbReference type="SUPFAM" id="SSF57756">
    <property type="entry name" value="Retrovirus zinc finger-like domains"/>
    <property type="match status" value="1"/>
</dbReference>
<sequence>MSFERNLQKLQERTDSLEQGLPSKLPRSRTTGLSPASDDLNKGSAPSTLVILDPPTSTPAPVNTQSTAVAALSQQVIRRPYLDGTRLDAFHGREDENLQLWLKKFYLHLKRCQIDENTEQAVWELVAHLKGPAESWYYSLPNDVAGSLQSMEEALLKRYGAYDRKWKLWQEMDSIKQITSLSFERYIEDINNLCHRVGADDETKLRCFVRGLEPKLRIAVASREPTTYQEAERAARLHVALQKGEEKQSSDGGFSLKEIGENIGREIMKNIQPQPVAAYYGNHNESLPHSLQPLNYQSGRNQNHRRESSSQRAPPWYQQDGPNRPHDAPLQPYPHGIYQAPMPHGHIREWQKDGQTGGNQSNKLMTDVTRCLSDVAKAFNQLNAPPQAPVARNRRTADGRPICNYCHKAGHLAINCNKRNQQALSNRGEGSGRVAAITDSPENEDEAVACIGGETDTLSSQQPRDFPEIGLPTNTETENTGEAMCAVDHISVTPDLFAP</sequence>
<dbReference type="Proteomes" id="UP000887567">
    <property type="component" value="Unplaced"/>
</dbReference>
<dbReference type="PANTHER" id="PTHR33223">
    <property type="entry name" value="CCHC-TYPE DOMAIN-CONTAINING PROTEIN"/>
    <property type="match status" value="1"/>
</dbReference>
<reference evidence="3" key="1">
    <citation type="submission" date="2022-11" db="UniProtKB">
        <authorList>
            <consortium name="EnsemblMetazoa"/>
        </authorList>
    </citation>
    <scope>IDENTIFICATION</scope>
</reference>
<dbReference type="GO" id="GO:0003676">
    <property type="term" value="F:nucleic acid binding"/>
    <property type="evidence" value="ECO:0007669"/>
    <property type="project" value="InterPro"/>
</dbReference>
<feature type="region of interest" description="Disordered" evidence="1">
    <location>
        <begin position="280"/>
        <end position="330"/>
    </location>
</feature>
<dbReference type="GeneID" id="110245716"/>
<feature type="region of interest" description="Disordered" evidence="1">
    <location>
        <begin position="1"/>
        <end position="63"/>
    </location>
</feature>
<accession>A0A913XPN9</accession>
<dbReference type="OrthoDB" id="10037266at2759"/>
<dbReference type="EnsemblMetazoa" id="XM_021052013.2">
    <property type="protein sequence ID" value="XP_020907672.1"/>
    <property type="gene ID" value="LOC110245716"/>
</dbReference>
<dbReference type="GO" id="GO:0008270">
    <property type="term" value="F:zinc ion binding"/>
    <property type="evidence" value="ECO:0007669"/>
    <property type="project" value="InterPro"/>
</dbReference>
<dbReference type="RefSeq" id="XP_020907672.1">
    <property type="nucleotide sequence ID" value="XM_021052013.2"/>
</dbReference>
<dbReference type="AlphaFoldDB" id="A0A913XPN9"/>
<proteinExistence type="predicted"/>
<dbReference type="Pfam" id="PF19259">
    <property type="entry name" value="Ty3_capsid"/>
    <property type="match status" value="1"/>
</dbReference>
<dbReference type="PANTHER" id="PTHR33223:SF6">
    <property type="entry name" value="CCHC-TYPE DOMAIN-CONTAINING PROTEIN"/>
    <property type="match status" value="1"/>
</dbReference>
<feature type="domain" description="Ty3 transposon capsid-like protein" evidence="2">
    <location>
        <begin position="87"/>
        <end position="247"/>
    </location>
</feature>
<dbReference type="InterPro" id="IPR045358">
    <property type="entry name" value="Ty3_capsid"/>
</dbReference>
<dbReference type="InterPro" id="IPR036875">
    <property type="entry name" value="Znf_CCHC_sf"/>
</dbReference>
<keyword evidence="4" id="KW-1185">Reference proteome</keyword>
<dbReference type="KEGG" id="epa:110245716"/>
<feature type="compositionally biased region" description="Polar residues" evidence="1">
    <location>
        <begin position="283"/>
        <end position="301"/>
    </location>
</feature>
<evidence type="ECO:0000259" key="2">
    <source>
        <dbReference type="Pfam" id="PF19259"/>
    </source>
</evidence>
<evidence type="ECO:0000256" key="1">
    <source>
        <dbReference type="SAM" id="MobiDB-lite"/>
    </source>
</evidence>
<protein>
    <recommendedName>
        <fullName evidence="2">Ty3 transposon capsid-like protein domain-containing protein</fullName>
    </recommendedName>
</protein>
<feature type="region of interest" description="Disordered" evidence="1">
    <location>
        <begin position="456"/>
        <end position="477"/>
    </location>
</feature>